<name>A0A817QU42_9BILA</name>
<dbReference type="Pfam" id="PF08499">
    <property type="entry name" value="PDEase_I_N"/>
    <property type="match status" value="1"/>
</dbReference>
<feature type="active site" description="Proton donor" evidence="4">
    <location>
        <position position="320"/>
    </location>
</feature>
<proteinExistence type="inferred from homology"/>
<evidence type="ECO:0000313" key="10">
    <source>
        <dbReference type="EMBL" id="CAF3214993.1"/>
    </source>
</evidence>
<dbReference type="InterPro" id="IPR036971">
    <property type="entry name" value="PDEase_catalytic_dom_sf"/>
</dbReference>
<evidence type="ECO:0000256" key="4">
    <source>
        <dbReference type="PIRSR" id="PIRSR623088-1"/>
    </source>
</evidence>
<dbReference type="InterPro" id="IPR023088">
    <property type="entry name" value="PDEase"/>
</dbReference>
<evidence type="ECO:0000256" key="2">
    <source>
        <dbReference type="ARBA" id="ARBA00022723"/>
    </source>
</evidence>
<dbReference type="PANTHER" id="PTHR11347">
    <property type="entry name" value="CYCLIC NUCLEOTIDE PHOSPHODIESTERASE"/>
    <property type="match status" value="1"/>
</dbReference>
<feature type="binding site" evidence="5">
    <location>
        <position position="469"/>
    </location>
    <ligand>
        <name>AMP</name>
        <dbReference type="ChEBI" id="CHEBI:456215"/>
    </ligand>
</feature>
<dbReference type="EC" id="3.1.4.-" evidence="7"/>
<keyword evidence="1" id="KW-0140">cGMP</keyword>
<evidence type="ECO:0000256" key="5">
    <source>
        <dbReference type="PIRSR" id="PIRSR623088-2"/>
    </source>
</evidence>
<evidence type="ECO:0000313" key="11">
    <source>
        <dbReference type="Proteomes" id="UP000663833"/>
    </source>
</evidence>
<feature type="binding site" evidence="6">
    <location>
        <position position="363"/>
    </location>
    <ligand>
        <name>Zn(2+)</name>
        <dbReference type="ChEBI" id="CHEBI:29105"/>
        <label>1</label>
    </ligand>
</feature>
<gene>
    <name evidence="10" type="ORF">LUA448_LOCUS2965</name>
</gene>
<feature type="compositionally biased region" description="Polar residues" evidence="8">
    <location>
        <begin position="594"/>
        <end position="603"/>
    </location>
</feature>
<feature type="compositionally biased region" description="Polar residues" evidence="8">
    <location>
        <begin position="25"/>
        <end position="36"/>
    </location>
</feature>
<keyword evidence="3 7" id="KW-0378">Hydrolase</keyword>
<feature type="binding site" evidence="6">
    <location>
        <position position="324"/>
    </location>
    <ligand>
        <name>Zn(2+)</name>
        <dbReference type="ChEBI" id="CHEBI:29105"/>
        <label>1</label>
    </ligand>
</feature>
<feature type="domain" description="PDEase" evidence="9">
    <location>
        <begin position="242"/>
        <end position="627"/>
    </location>
</feature>
<feature type="binding site" evidence="5">
    <location>
        <begin position="320"/>
        <end position="324"/>
    </location>
    <ligand>
        <name>AMP</name>
        <dbReference type="ChEBI" id="CHEBI:456215"/>
    </ligand>
</feature>
<dbReference type="CDD" id="cd00077">
    <property type="entry name" value="HDc"/>
    <property type="match status" value="1"/>
</dbReference>
<dbReference type="Gene3D" id="1.10.1300.10">
    <property type="entry name" value="3'5'-cyclic nucleotide phosphodiesterase, catalytic domain"/>
    <property type="match status" value="1"/>
</dbReference>
<dbReference type="InterPro" id="IPR013706">
    <property type="entry name" value="PDE1_N"/>
</dbReference>
<protein>
    <recommendedName>
        <fullName evidence="7">Phosphodiesterase</fullName>
        <ecNumber evidence="7">3.1.4.-</ecNumber>
    </recommendedName>
</protein>
<dbReference type="PRINTS" id="PR00387">
    <property type="entry name" value="PDIESTERASE1"/>
</dbReference>
<dbReference type="InterPro" id="IPR023174">
    <property type="entry name" value="PDEase_CS"/>
</dbReference>
<dbReference type="EMBL" id="CAJNYD010000106">
    <property type="protein sequence ID" value="CAF3214993.1"/>
    <property type="molecule type" value="Genomic_DNA"/>
</dbReference>
<dbReference type="AlphaFoldDB" id="A0A817QU42"/>
<dbReference type="InterPro" id="IPR002073">
    <property type="entry name" value="PDEase_catalytic_dom"/>
</dbReference>
<keyword evidence="2 6" id="KW-0479">Metal-binding</keyword>
<feature type="compositionally biased region" description="Low complexity" evidence="8">
    <location>
        <begin position="556"/>
        <end position="570"/>
    </location>
</feature>
<dbReference type="GO" id="GO:0004114">
    <property type="term" value="F:3',5'-cyclic-nucleotide phosphodiesterase activity"/>
    <property type="evidence" value="ECO:0007669"/>
    <property type="project" value="InterPro"/>
</dbReference>
<dbReference type="PROSITE" id="PS00126">
    <property type="entry name" value="PDEASE_I_1"/>
    <property type="match status" value="1"/>
</dbReference>
<feature type="binding site" evidence="5">
    <location>
        <position position="520"/>
    </location>
    <ligand>
        <name>AMP</name>
        <dbReference type="ChEBI" id="CHEBI:456215"/>
    </ligand>
</feature>
<feature type="compositionally biased region" description="Basic and acidic residues" evidence="8">
    <location>
        <begin position="614"/>
        <end position="640"/>
    </location>
</feature>
<feature type="region of interest" description="Disordered" evidence="8">
    <location>
        <begin position="556"/>
        <end position="640"/>
    </location>
</feature>
<evidence type="ECO:0000256" key="3">
    <source>
        <dbReference type="ARBA" id="ARBA00022801"/>
    </source>
</evidence>
<feature type="compositionally biased region" description="Basic and acidic residues" evidence="8">
    <location>
        <begin position="579"/>
        <end position="591"/>
    </location>
</feature>
<dbReference type="GO" id="GO:0007165">
    <property type="term" value="P:signal transduction"/>
    <property type="evidence" value="ECO:0007669"/>
    <property type="project" value="InterPro"/>
</dbReference>
<comment type="similarity">
    <text evidence="7">Belongs to the cyclic nucleotide phosphodiesterase family.</text>
</comment>
<feature type="binding site" evidence="6">
    <location>
        <position position="362"/>
    </location>
    <ligand>
        <name>Zn(2+)</name>
        <dbReference type="ChEBI" id="CHEBI:29105"/>
        <label>1</label>
    </ligand>
</feature>
<organism evidence="10 11">
    <name type="scientific">Rotaria socialis</name>
    <dbReference type="NCBI Taxonomy" id="392032"/>
    <lineage>
        <taxon>Eukaryota</taxon>
        <taxon>Metazoa</taxon>
        <taxon>Spiralia</taxon>
        <taxon>Gnathifera</taxon>
        <taxon>Rotifera</taxon>
        <taxon>Eurotatoria</taxon>
        <taxon>Bdelloidea</taxon>
        <taxon>Philodinida</taxon>
        <taxon>Philodinidae</taxon>
        <taxon>Rotaria</taxon>
    </lineage>
</organism>
<feature type="binding site" evidence="6">
    <location>
        <position position="469"/>
    </location>
    <ligand>
        <name>Zn(2+)</name>
        <dbReference type="ChEBI" id="CHEBI:29105"/>
        <label>1</label>
    </ligand>
</feature>
<feature type="binding site" evidence="5">
    <location>
        <position position="363"/>
    </location>
    <ligand>
        <name>AMP</name>
        <dbReference type="ChEBI" id="CHEBI:456215"/>
    </ligand>
</feature>
<dbReference type="GO" id="GO:0046872">
    <property type="term" value="F:metal ion binding"/>
    <property type="evidence" value="ECO:0007669"/>
    <property type="project" value="UniProtKB-KW"/>
</dbReference>
<dbReference type="Proteomes" id="UP000663833">
    <property type="component" value="Unassembled WGS sequence"/>
</dbReference>
<dbReference type="PROSITE" id="PS51845">
    <property type="entry name" value="PDEASE_I_2"/>
    <property type="match status" value="1"/>
</dbReference>
<dbReference type="InterPro" id="IPR003607">
    <property type="entry name" value="HD/PDEase_dom"/>
</dbReference>
<reference evidence="10" key="1">
    <citation type="submission" date="2021-02" db="EMBL/GenBank/DDBJ databases">
        <authorList>
            <person name="Nowell W R."/>
        </authorList>
    </citation>
    <scope>NUCLEOTIDE SEQUENCE</scope>
</reference>
<comment type="caution">
    <text evidence="10">The sequence shown here is derived from an EMBL/GenBank/DDBJ whole genome shotgun (WGS) entry which is preliminary data.</text>
</comment>
<feature type="binding site" evidence="6">
    <location>
        <position position="363"/>
    </location>
    <ligand>
        <name>Zn(2+)</name>
        <dbReference type="ChEBI" id="CHEBI:29105"/>
        <label>2</label>
    </ligand>
</feature>
<feature type="compositionally biased region" description="Low complexity" evidence="8">
    <location>
        <begin position="75"/>
        <end position="93"/>
    </location>
</feature>
<accession>A0A817QU42</accession>
<feature type="compositionally biased region" description="Basic residues" evidence="8">
    <location>
        <begin position="37"/>
        <end position="50"/>
    </location>
</feature>
<dbReference type="Pfam" id="PF00233">
    <property type="entry name" value="PDEase_I"/>
    <property type="match status" value="1"/>
</dbReference>
<evidence type="ECO:0000256" key="6">
    <source>
        <dbReference type="PIRSR" id="PIRSR623088-3"/>
    </source>
</evidence>
<feature type="region of interest" description="Disordered" evidence="8">
    <location>
        <begin position="25"/>
        <end position="50"/>
    </location>
</feature>
<evidence type="ECO:0000259" key="9">
    <source>
        <dbReference type="PROSITE" id="PS51845"/>
    </source>
</evidence>
<dbReference type="SUPFAM" id="SSF109604">
    <property type="entry name" value="HD-domain/PDEase-like"/>
    <property type="match status" value="1"/>
</dbReference>
<feature type="region of interest" description="Disordered" evidence="8">
    <location>
        <begin position="70"/>
        <end position="93"/>
    </location>
</feature>
<comment type="cofactor">
    <cofactor evidence="7">
        <name>a divalent metal cation</name>
        <dbReference type="ChEBI" id="CHEBI:60240"/>
    </cofactor>
    <text evidence="7">Binds 2 divalent metal cations per subunit. Site 1 may preferentially bind zinc ions, while site 2 has a preference for magnesium and/or manganese ions.</text>
</comment>
<evidence type="ECO:0000256" key="1">
    <source>
        <dbReference type="ARBA" id="ARBA00022535"/>
    </source>
</evidence>
<evidence type="ECO:0000256" key="8">
    <source>
        <dbReference type="SAM" id="MobiDB-lite"/>
    </source>
</evidence>
<sequence>MPGRKVRMSSCSSLFIIGTSLTNPTSKTMKVSGTTGTKRHHHHHHHHSAKANKTAAAVAAAMANNESKNLSPVFSSKSRSNNSNDNGGLSASASAHAAIERDVTTLSNMNNLPAPTALEALQTSNDRLRTIIAALHCNILIRKLDLVRNLEYIANVLEAVQQDETRKKQRHSPKVPVRRRLMEEDDGVLSEIEPDTVPNEVRDWLTMTFTRSMSTLKRRPSDKPKFRSVAQAIRAGIMVDRIFRQNTSILSNILQQTINEWTFDVFSVNEFTNGQSLRYVGFELMQRYNLPNKLHISMTALQSFLEQMENGYSKYKNPYHNLIHAADVLQTTYQIVYNSGLMVENWLTDHDLFAMFIAAIVHDFEHTGTSNNFHIQSRSDVALIYNDRAVLENHHVSAAFRLMRMEEYNIVSEFTSEEYKNFRHLVIEMVLATDMSCHFTQLKTMKSLLSLPENVEKAKALALILHCADISHPGKPWDIHHTWTQSLMEEFFKQGEKEKDLGLPCSPLCDRENTLIAESQIGFIQYIVEPSFVVMGDMLDKVLKSLVVSDSELLSPSIPSRSLVSSPVPSGESSAESNAHPEEQNGHEKKLPLSMTTPISRPTTVRRPWADYLKSNRDRWVKEAEEERRRKELKVIEEEP</sequence>
<dbReference type="SMART" id="SM00471">
    <property type="entry name" value="HDc"/>
    <property type="match status" value="1"/>
</dbReference>
<evidence type="ECO:0000256" key="7">
    <source>
        <dbReference type="RuleBase" id="RU363067"/>
    </source>
</evidence>